<evidence type="ECO:0000256" key="1">
    <source>
        <dbReference type="ARBA" id="ARBA00023002"/>
    </source>
</evidence>
<dbReference type="GO" id="GO:0016491">
    <property type="term" value="F:oxidoreductase activity"/>
    <property type="evidence" value="ECO:0007669"/>
    <property type="project" value="UniProtKB-KW"/>
</dbReference>
<dbReference type="Gene3D" id="1.10.10.1100">
    <property type="entry name" value="BFD-like [2Fe-2S]-binding domain"/>
    <property type="match status" value="1"/>
</dbReference>
<proteinExistence type="predicted"/>
<reference evidence="3" key="1">
    <citation type="submission" date="2020-11" db="EMBL/GenBank/DDBJ databases">
        <title>Halonatronomonas betainensis gen. nov., sp. nov. a novel haloalkaliphilic representative of the family Halanaerobiacae capable of betaine degradation.</title>
        <authorList>
            <person name="Boltyanskaya Y."/>
            <person name="Kevbrin V."/>
            <person name="Detkova E."/>
            <person name="Grouzdev D.S."/>
            <person name="Koziaeva V."/>
            <person name="Zhilina T."/>
        </authorList>
    </citation>
    <scope>NUCLEOTIDE SEQUENCE</scope>
    <source>
        <strain evidence="3">Z-7014</strain>
    </source>
</reference>
<dbReference type="AlphaFoldDB" id="A0A931FAN9"/>
<accession>A0A931FAN9</accession>
<dbReference type="PANTHER" id="PTHR42949:SF3">
    <property type="entry name" value="ANAEROBIC GLYCEROL-3-PHOSPHATE DEHYDROGENASE SUBUNIT B"/>
    <property type="match status" value="1"/>
</dbReference>
<dbReference type="Pfam" id="PF04324">
    <property type="entry name" value="Fer2_BFD"/>
    <property type="match status" value="1"/>
</dbReference>
<dbReference type="InterPro" id="IPR051691">
    <property type="entry name" value="Metab_Enz_Cyan_OpOx_G3PDH"/>
</dbReference>
<feature type="domain" description="BFD-like [2Fe-2S]-binding" evidence="2">
    <location>
        <begin position="7"/>
        <end position="59"/>
    </location>
</feature>
<organism evidence="3 4">
    <name type="scientific">Halonatronomonas betaini</name>
    <dbReference type="NCBI Taxonomy" id="2778430"/>
    <lineage>
        <taxon>Bacteria</taxon>
        <taxon>Bacillati</taxon>
        <taxon>Bacillota</taxon>
        <taxon>Clostridia</taxon>
        <taxon>Halanaerobiales</taxon>
        <taxon>Halarsenatibacteraceae</taxon>
        <taxon>Halonatronomonas</taxon>
    </lineage>
</organism>
<evidence type="ECO:0000313" key="4">
    <source>
        <dbReference type="Proteomes" id="UP000621436"/>
    </source>
</evidence>
<dbReference type="RefSeq" id="WP_270454132.1">
    <property type="nucleotide sequence ID" value="NZ_JADPIE010000004.1"/>
</dbReference>
<dbReference type="Proteomes" id="UP000621436">
    <property type="component" value="Unassembled WGS sequence"/>
</dbReference>
<dbReference type="InterPro" id="IPR007419">
    <property type="entry name" value="BFD-like_2Fe2S-bd_dom"/>
</dbReference>
<dbReference type="InterPro" id="IPR041854">
    <property type="entry name" value="BFD-like_2Fe2S-bd_dom_sf"/>
</dbReference>
<keyword evidence="4" id="KW-1185">Reference proteome</keyword>
<evidence type="ECO:0000313" key="3">
    <source>
        <dbReference type="EMBL" id="MBF8437172.1"/>
    </source>
</evidence>
<sequence length="92" mass="10246">MDENNIIICRCEDLSLAELRDVIEDGYETIDEIKRVIRLGMGPCRGGTCLQLIDRVLAEYQGTGRDAIQQPTNRPPVEGMKLKEIAGGLDEI</sequence>
<dbReference type="PANTHER" id="PTHR42949">
    <property type="entry name" value="ANAEROBIC GLYCEROL-3-PHOSPHATE DEHYDROGENASE SUBUNIT B"/>
    <property type="match status" value="1"/>
</dbReference>
<keyword evidence="1" id="KW-0560">Oxidoreductase</keyword>
<protein>
    <submittedName>
        <fullName evidence="3">(2Fe-2S)-binding protein</fullName>
    </submittedName>
</protein>
<dbReference type="EMBL" id="JADPIE010000004">
    <property type="protein sequence ID" value="MBF8437172.1"/>
    <property type="molecule type" value="Genomic_DNA"/>
</dbReference>
<gene>
    <name evidence="3" type="ORF">I0Q91_08790</name>
</gene>
<evidence type="ECO:0000259" key="2">
    <source>
        <dbReference type="Pfam" id="PF04324"/>
    </source>
</evidence>
<comment type="caution">
    <text evidence="3">The sequence shown here is derived from an EMBL/GenBank/DDBJ whole genome shotgun (WGS) entry which is preliminary data.</text>
</comment>
<name>A0A931FAN9_9FIRM</name>